<keyword evidence="4" id="KW-1185">Reference proteome</keyword>
<reference evidence="3" key="1">
    <citation type="thesis" date="2021" institute="BYU ScholarsArchive" country="Provo, UT, USA">
        <title>Applications of and Algorithms for Genome Assembly and Genomic Analyses with an Emphasis on Marine Teleosts.</title>
        <authorList>
            <person name="Pickett B.D."/>
        </authorList>
    </citation>
    <scope>NUCLEOTIDE SEQUENCE</scope>
    <source>
        <strain evidence="3">HI-2016</strain>
    </source>
</reference>
<proteinExistence type="predicted"/>
<evidence type="ECO:0000313" key="3">
    <source>
        <dbReference type="EMBL" id="KAG9354436.1"/>
    </source>
</evidence>
<dbReference type="AlphaFoldDB" id="A0A8T2PT08"/>
<organism evidence="3 4">
    <name type="scientific">Albula glossodonta</name>
    <name type="common">roundjaw bonefish</name>
    <dbReference type="NCBI Taxonomy" id="121402"/>
    <lineage>
        <taxon>Eukaryota</taxon>
        <taxon>Metazoa</taxon>
        <taxon>Chordata</taxon>
        <taxon>Craniata</taxon>
        <taxon>Vertebrata</taxon>
        <taxon>Euteleostomi</taxon>
        <taxon>Actinopterygii</taxon>
        <taxon>Neopterygii</taxon>
        <taxon>Teleostei</taxon>
        <taxon>Albuliformes</taxon>
        <taxon>Albulidae</taxon>
        <taxon>Albula</taxon>
    </lineage>
</organism>
<dbReference type="EMBL" id="JAFBMS010000002">
    <property type="protein sequence ID" value="KAG9354436.1"/>
    <property type="molecule type" value="Genomic_DNA"/>
</dbReference>
<feature type="region of interest" description="Disordered" evidence="1">
    <location>
        <begin position="1"/>
        <end position="82"/>
    </location>
</feature>
<gene>
    <name evidence="3" type="ORF">JZ751_001145</name>
    <name evidence="2" type="ORF">JZ751_010190</name>
</gene>
<dbReference type="Proteomes" id="UP000824540">
    <property type="component" value="Unassembled WGS sequence"/>
</dbReference>
<dbReference type="EMBL" id="JAFBMS010001765">
    <property type="protein sequence ID" value="KAG9328849.1"/>
    <property type="molecule type" value="Genomic_DNA"/>
</dbReference>
<evidence type="ECO:0000313" key="4">
    <source>
        <dbReference type="Proteomes" id="UP000824540"/>
    </source>
</evidence>
<feature type="compositionally biased region" description="Polar residues" evidence="1">
    <location>
        <begin position="1"/>
        <end position="10"/>
    </location>
</feature>
<evidence type="ECO:0000313" key="2">
    <source>
        <dbReference type="EMBL" id="KAG9328849.1"/>
    </source>
</evidence>
<protein>
    <submittedName>
        <fullName evidence="3">Uncharacterized protein</fullName>
    </submittedName>
</protein>
<accession>A0A8T2PT08</accession>
<sequence length="82" mass="8538">MREAQRSSPGQFPGFRQRETAHLPGQHRACGSPSSAIKIGGIRESSEPSGLPRGEGEGPPGYPTGVVSTRAAESACCSDQQT</sequence>
<comment type="caution">
    <text evidence="3">The sequence shown here is derived from an EMBL/GenBank/DDBJ whole genome shotgun (WGS) entry which is preliminary data.</text>
</comment>
<name>A0A8T2PT08_9TELE</name>
<evidence type="ECO:0000256" key="1">
    <source>
        <dbReference type="SAM" id="MobiDB-lite"/>
    </source>
</evidence>